<dbReference type="PROSITE" id="PS50948">
    <property type="entry name" value="PAN"/>
    <property type="match status" value="1"/>
</dbReference>
<comment type="similarity">
    <text evidence="11">Belongs to the protein kinase superfamily.</text>
</comment>
<keyword evidence="6" id="KW-0418">Kinase</keyword>
<dbReference type="Gene3D" id="1.10.510.10">
    <property type="entry name" value="Transferase(Phosphotransferase) domain 1"/>
    <property type="match status" value="1"/>
</dbReference>
<dbReference type="Gene3D" id="3.30.200.20">
    <property type="entry name" value="Phosphorylase Kinase, domain 1"/>
    <property type="match status" value="1"/>
</dbReference>
<feature type="binding site" evidence="10">
    <location>
        <position position="219"/>
    </location>
    <ligand>
        <name>ATP</name>
        <dbReference type="ChEBI" id="CHEBI:30616"/>
    </ligand>
</feature>
<reference evidence="15" key="1">
    <citation type="submission" date="2018-08" db="EMBL/GenBank/DDBJ databases">
        <authorList>
            <person name="Rossello M."/>
        </authorList>
    </citation>
    <scope>NUCLEOTIDE SEQUENCE [LARGE SCALE GENOMIC DNA]</scope>
    <source>
        <strain evidence="15">cv. Chinese Spring</strain>
    </source>
</reference>
<dbReference type="Pfam" id="PF00069">
    <property type="entry name" value="Pkinase"/>
    <property type="match status" value="1"/>
</dbReference>
<evidence type="ECO:0000256" key="8">
    <source>
        <dbReference type="ARBA" id="ARBA00022989"/>
    </source>
</evidence>
<dbReference type="InterPro" id="IPR008271">
    <property type="entry name" value="Ser/Thr_kinase_AS"/>
</dbReference>
<keyword evidence="5 10" id="KW-0547">Nucleotide-binding</keyword>
<dbReference type="GO" id="GO:0005524">
    <property type="term" value="F:ATP binding"/>
    <property type="evidence" value="ECO:0007669"/>
    <property type="project" value="UniProtKB-UniRule"/>
</dbReference>
<evidence type="ECO:0000256" key="5">
    <source>
        <dbReference type="ARBA" id="ARBA00022741"/>
    </source>
</evidence>
<evidence type="ECO:0000256" key="11">
    <source>
        <dbReference type="RuleBase" id="RU000304"/>
    </source>
</evidence>
<dbReference type="SMART" id="SM00220">
    <property type="entry name" value="S_TKc"/>
    <property type="match status" value="1"/>
</dbReference>
<dbReference type="GO" id="GO:0004674">
    <property type="term" value="F:protein serine/threonine kinase activity"/>
    <property type="evidence" value="ECO:0007669"/>
    <property type="project" value="UniProtKB-KW"/>
</dbReference>
<dbReference type="SMR" id="A0A3B5YQ73"/>
<evidence type="ECO:0000259" key="14">
    <source>
        <dbReference type="PROSITE" id="PS50948"/>
    </source>
</evidence>
<dbReference type="Gramene" id="TraesKAR1B01G0009510.1">
    <property type="protein sequence ID" value="cds.TraesKAR1B01G0009510.1"/>
    <property type="gene ID" value="TraesKAR1B01G0009510"/>
</dbReference>
<keyword evidence="3 12" id="KW-0812">Transmembrane</keyword>
<dbReference type="SUPFAM" id="SSF56112">
    <property type="entry name" value="Protein kinase-like (PK-like)"/>
    <property type="match status" value="1"/>
</dbReference>
<evidence type="ECO:0000256" key="10">
    <source>
        <dbReference type="PROSITE-ProRule" id="PRU10141"/>
    </source>
</evidence>
<dbReference type="EnsemblPlants" id="TraesCS1B02G018600.1">
    <property type="protein sequence ID" value="TraesCS1B02G018600.1.cds1"/>
    <property type="gene ID" value="TraesCS1B02G018600"/>
</dbReference>
<feature type="domain" description="Apple" evidence="14">
    <location>
        <begin position="29"/>
        <end position="108"/>
    </location>
</feature>
<evidence type="ECO:0000313" key="15">
    <source>
        <dbReference type="EnsemblPlants" id="TraesCS1B02G018600.1.cds1"/>
    </source>
</evidence>
<keyword evidence="4" id="KW-0732">Signal</keyword>
<evidence type="ECO:0000256" key="4">
    <source>
        <dbReference type="ARBA" id="ARBA00022729"/>
    </source>
</evidence>
<proteinExistence type="inferred from homology"/>
<keyword evidence="2" id="KW-0808">Transferase</keyword>
<dbReference type="Gramene" id="TraesLDM1B03G00187270.1">
    <property type="protein sequence ID" value="TraesLDM1B03G00187270.1.CDS1"/>
    <property type="gene ID" value="TraesLDM1B03G00187270"/>
</dbReference>
<dbReference type="Gramene" id="TraesROB_scaffold_048242_01G000300.1">
    <property type="protein sequence ID" value="TraesROB_scaffold_048242_01G000300.1"/>
    <property type="gene ID" value="TraesROB_scaffold_048242_01G000300"/>
</dbReference>
<dbReference type="GO" id="GO:0016020">
    <property type="term" value="C:membrane"/>
    <property type="evidence" value="ECO:0007669"/>
    <property type="project" value="UniProtKB-SubCell"/>
</dbReference>
<dbReference type="OMA" id="PWMANGA"/>
<evidence type="ECO:0000256" key="6">
    <source>
        <dbReference type="ARBA" id="ARBA00022777"/>
    </source>
</evidence>
<dbReference type="PROSITE" id="PS00108">
    <property type="entry name" value="PROTEIN_KINASE_ST"/>
    <property type="match status" value="1"/>
</dbReference>
<dbReference type="Gramene" id="TraesSTA1B03G00186010.1">
    <property type="protein sequence ID" value="TraesSTA1B03G00186010.1.CDS1"/>
    <property type="gene ID" value="TraesSTA1B03G00186010"/>
</dbReference>
<dbReference type="Gramene" id="TraesMAC1B03G00188350.1">
    <property type="protein sequence ID" value="TraesMAC1B03G00188350.1.CDS1"/>
    <property type="gene ID" value="TraesMAC1B03G00188350"/>
</dbReference>
<dbReference type="Pfam" id="PF08276">
    <property type="entry name" value="PAN_2"/>
    <property type="match status" value="1"/>
</dbReference>
<dbReference type="STRING" id="4565.A0A3B5YQ73"/>
<keyword evidence="9 12" id="KW-0472">Membrane</keyword>
<evidence type="ECO:0000256" key="2">
    <source>
        <dbReference type="ARBA" id="ARBA00022679"/>
    </source>
</evidence>
<keyword evidence="7 10" id="KW-0067">ATP-binding</keyword>
<evidence type="ECO:0000256" key="7">
    <source>
        <dbReference type="ARBA" id="ARBA00022840"/>
    </source>
</evidence>
<dbReference type="Proteomes" id="UP000019116">
    <property type="component" value="Chromosome 1B"/>
</dbReference>
<keyword evidence="11" id="KW-0723">Serine/threonine-protein kinase</keyword>
<evidence type="ECO:0000256" key="9">
    <source>
        <dbReference type="ARBA" id="ARBA00023136"/>
    </source>
</evidence>
<evidence type="ECO:0000256" key="1">
    <source>
        <dbReference type="ARBA" id="ARBA00004167"/>
    </source>
</evidence>
<dbReference type="Gramene" id="TraesWEE_scaffold_002375_01G000800.1">
    <property type="protein sequence ID" value="TraesWEE_scaffold_002375_01G000800.1"/>
    <property type="gene ID" value="TraesWEE_scaffold_002375_01G000800"/>
</dbReference>
<evidence type="ECO:0000259" key="13">
    <source>
        <dbReference type="PROSITE" id="PS50011"/>
    </source>
</evidence>
<dbReference type="SMART" id="SM00473">
    <property type="entry name" value="PAN_AP"/>
    <property type="match status" value="1"/>
</dbReference>
<dbReference type="InterPro" id="IPR017441">
    <property type="entry name" value="Protein_kinase_ATP_BS"/>
</dbReference>
<evidence type="ECO:0000256" key="3">
    <source>
        <dbReference type="ARBA" id="ARBA00022692"/>
    </source>
</evidence>
<keyword evidence="16" id="KW-1185">Reference proteome</keyword>
<dbReference type="InterPro" id="IPR000719">
    <property type="entry name" value="Prot_kinase_dom"/>
</dbReference>
<reference evidence="15" key="2">
    <citation type="submission" date="2018-10" db="UniProtKB">
        <authorList>
            <consortium name="EnsemblPlants"/>
        </authorList>
    </citation>
    <scope>IDENTIFICATION</scope>
</reference>
<feature type="transmembrane region" description="Helical" evidence="12">
    <location>
        <begin position="131"/>
        <end position="154"/>
    </location>
</feature>
<accession>A0A3B5YQ73</accession>
<dbReference type="InterPro" id="IPR011009">
    <property type="entry name" value="Kinase-like_dom_sf"/>
</dbReference>
<dbReference type="AlphaFoldDB" id="A0A3B5YQ73"/>
<dbReference type="CDD" id="cd14066">
    <property type="entry name" value="STKc_IRAK"/>
    <property type="match status" value="1"/>
</dbReference>
<organism evidence="15">
    <name type="scientific">Triticum aestivum</name>
    <name type="common">Wheat</name>
    <dbReference type="NCBI Taxonomy" id="4565"/>
    <lineage>
        <taxon>Eukaryota</taxon>
        <taxon>Viridiplantae</taxon>
        <taxon>Streptophyta</taxon>
        <taxon>Embryophyta</taxon>
        <taxon>Tracheophyta</taxon>
        <taxon>Spermatophyta</taxon>
        <taxon>Magnoliopsida</taxon>
        <taxon>Liliopsida</taxon>
        <taxon>Poales</taxon>
        <taxon>Poaceae</taxon>
        <taxon>BOP clade</taxon>
        <taxon>Pooideae</taxon>
        <taxon>Triticodae</taxon>
        <taxon>Triticeae</taxon>
        <taxon>Triticinae</taxon>
        <taxon>Triticum</taxon>
    </lineage>
</organism>
<evidence type="ECO:0000256" key="12">
    <source>
        <dbReference type="SAM" id="Phobius"/>
    </source>
</evidence>
<dbReference type="OrthoDB" id="5857966at2759"/>
<dbReference type="Gramene" id="TraesCS1B03G0038200.1">
    <property type="protein sequence ID" value="TraesCS1B03G0038200.1.CDS1"/>
    <property type="gene ID" value="TraesCS1B03G0038200"/>
</dbReference>
<keyword evidence="8 12" id="KW-1133">Transmembrane helix</keyword>
<sequence>MPNFSQKSPQDWEFQDRTGGCISNTPLHCTSDKNITSSTDMFQPISQVTLPYNPQSIVAATQSQCEEACLRTCSCTAYSYNANRCSVWNGELLSVSLDDGVVYTSKDILYLRLSAKDFLPNLRKTKRKPNVGIVAAASIAGIGLLMFMFLLLIWRIKFKSCGFLPIYYGNQDSAGGIIAFRYTDLVRATKNFSEKLGGGGFGSVYKGVLSDPKTTIAVKRLDGAHQGEKQFRAEVSSVGLIQHINLVKLIGFCCEGDHRLLVYEYMLNGSLDGHLFKRNDATAVLNWNNRYQIALGVAKGLSYLHQSCHKCIIHCDIKPGNILLDTSFAPKVADFGLAAFVGRDFSRVLTTIRGTAGYLAPEWLSGVAITPKIDVYSFGMVLLEIISGRRNSSLETSYYTSSSSNNNVEYFPVQAISKLHGGDVKSLVDPELHDDFNLEEAERVCKVACWCIQDNDFDRPTMGEVVRILEGLQKIDMPPMIRLLAALTEH</sequence>
<dbReference type="Gramene" id="TraesCS1B02G018600.1">
    <property type="protein sequence ID" value="TraesCS1B02G018600.1.cds1"/>
    <property type="gene ID" value="TraesCS1B02G018600"/>
</dbReference>
<name>A0A3B5YQ73_WHEAT</name>
<dbReference type="CDD" id="cd01098">
    <property type="entry name" value="PAN_AP_plant"/>
    <property type="match status" value="1"/>
</dbReference>
<dbReference type="PROSITE" id="PS50011">
    <property type="entry name" value="PROTEIN_KINASE_DOM"/>
    <property type="match status" value="1"/>
</dbReference>
<evidence type="ECO:0000313" key="16">
    <source>
        <dbReference type="Proteomes" id="UP000019116"/>
    </source>
</evidence>
<dbReference type="FunFam" id="3.30.200.20:FF:000250">
    <property type="entry name" value="Serine/threonine-protein kinase"/>
    <property type="match status" value="1"/>
</dbReference>
<protein>
    <recommendedName>
        <fullName evidence="17">Protein kinase domain-containing protein</fullName>
    </recommendedName>
</protein>
<dbReference type="PANTHER" id="PTHR47974">
    <property type="entry name" value="OS07G0415500 PROTEIN"/>
    <property type="match status" value="1"/>
</dbReference>
<dbReference type="FunFam" id="1.10.510.10:FF:000227">
    <property type="entry name" value="Serine/threonine-protein kinase"/>
    <property type="match status" value="1"/>
</dbReference>
<dbReference type="PANTHER" id="PTHR47974:SF19">
    <property type="entry name" value="RECEPTOR-LIKE SERINE_THREONINE-PROTEIN KINASE"/>
    <property type="match status" value="1"/>
</dbReference>
<dbReference type="InterPro" id="IPR003609">
    <property type="entry name" value="Pan_app"/>
</dbReference>
<dbReference type="Gramene" id="TraesNOR1B03G00188960.1">
    <property type="protein sequence ID" value="TraesNOR1B03G00188960.1.CDS1"/>
    <property type="gene ID" value="TraesNOR1B03G00188960"/>
</dbReference>
<dbReference type="Gramene" id="TraesLAC1B03G00190690.1">
    <property type="protein sequence ID" value="TraesLAC1B03G00190690.1.CDS1"/>
    <property type="gene ID" value="TraesLAC1B03G00190690"/>
</dbReference>
<dbReference type="PROSITE" id="PS00107">
    <property type="entry name" value="PROTEIN_KINASE_ATP"/>
    <property type="match status" value="1"/>
</dbReference>
<comment type="subcellular location">
    <subcellularLocation>
        <location evidence="1">Membrane</location>
        <topology evidence="1">Single-pass membrane protein</topology>
    </subcellularLocation>
</comment>
<feature type="domain" description="Protein kinase" evidence="13">
    <location>
        <begin position="190"/>
        <end position="472"/>
    </location>
</feature>
<evidence type="ECO:0008006" key="17">
    <source>
        <dbReference type="Google" id="ProtNLM"/>
    </source>
</evidence>